<proteinExistence type="predicted"/>
<dbReference type="SUPFAM" id="SSF52266">
    <property type="entry name" value="SGNH hydrolase"/>
    <property type="match status" value="1"/>
</dbReference>
<dbReference type="STRING" id="340021.TM5383_02214"/>
<evidence type="ECO:0000313" key="2">
    <source>
        <dbReference type="EMBL" id="CUH84992.1"/>
    </source>
</evidence>
<gene>
    <name evidence="2" type="ORF">TM5383_02214</name>
</gene>
<keyword evidence="2" id="KW-0378">Hydrolase</keyword>
<dbReference type="InterPro" id="IPR013830">
    <property type="entry name" value="SGNH_hydro"/>
</dbReference>
<protein>
    <submittedName>
        <fullName evidence="2">GDSL-like Lipase/Acylhydrolase</fullName>
    </submittedName>
</protein>
<dbReference type="InterPro" id="IPR036514">
    <property type="entry name" value="SGNH_hydro_sf"/>
</dbReference>
<evidence type="ECO:0000313" key="3">
    <source>
        <dbReference type="Proteomes" id="UP000051681"/>
    </source>
</evidence>
<dbReference type="OrthoDB" id="164654at2"/>
<accession>A0A0P1GR21</accession>
<name>A0A0P1GR21_9RHOB</name>
<reference evidence="2 3" key="1">
    <citation type="submission" date="2015-09" db="EMBL/GenBank/DDBJ databases">
        <authorList>
            <consortium name="Swine Surveillance"/>
        </authorList>
    </citation>
    <scope>NUCLEOTIDE SEQUENCE [LARGE SCALE GENOMIC DNA]</scope>
    <source>
        <strain evidence="2 3">CECT 8383</strain>
    </source>
</reference>
<dbReference type="AlphaFoldDB" id="A0A0P1GR21"/>
<organism evidence="2 3">
    <name type="scientific">Thalassovita mediterranea</name>
    <dbReference type="NCBI Taxonomy" id="340021"/>
    <lineage>
        <taxon>Bacteria</taxon>
        <taxon>Pseudomonadati</taxon>
        <taxon>Pseudomonadota</taxon>
        <taxon>Alphaproteobacteria</taxon>
        <taxon>Rhodobacterales</taxon>
        <taxon>Roseobacteraceae</taxon>
        <taxon>Thalassovita</taxon>
    </lineage>
</organism>
<dbReference type="Proteomes" id="UP000051681">
    <property type="component" value="Unassembled WGS sequence"/>
</dbReference>
<dbReference type="EMBL" id="CYSF01000011">
    <property type="protein sequence ID" value="CUH84992.1"/>
    <property type="molecule type" value="Genomic_DNA"/>
</dbReference>
<dbReference type="RefSeq" id="WP_058319082.1">
    <property type="nucleotide sequence ID" value="NZ_CYSF01000011.1"/>
</dbReference>
<feature type="domain" description="SGNH hydrolase-type esterase" evidence="1">
    <location>
        <begin position="6"/>
        <end position="191"/>
    </location>
</feature>
<keyword evidence="3" id="KW-1185">Reference proteome</keyword>
<dbReference type="Gene3D" id="3.40.50.1110">
    <property type="entry name" value="SGNH hydrolase"/>
    <property type="match status" value="1"/>
</dbReference>
<evidence type="ECO:0000259" key="1">
    <source>
        <dbReference type="Pfam" id="PF13472"/>
    </source>
</evidence>
<dbReference type="Pfam" id="PF13472">
    <property type="entry name" value="Lipase_GDSL_2"/>
    <property type="match status" value="1"/>
</dbReference>
<sequence>MKRILCFGDSLSWGLVPGTRQRHGADWRWAKVFAQHTGAEVMEEALNGRTTAYDFPGRPYRKGLDTLPMMLEQHAPLDTVMIMLGTNDFFAVPGATAEHALSGLRQLAEVVQSPSVEPGMPIPKLVLIASPMARVVRDSPYPFAEVSEEIETQAARLPAMVKALAAEIGCGFFDASYLPTDDADGIHLSQETTRELGFALAEADLI</sequence>
<dbReference type="GO" id="GO:0016788">
    <property type="term" value="F:hydrolase activity, acting on ester bonds"/>
    <property type="evidence" value="ECO:0007669"/>
    <property type="project" value="UniProtKB-ARBA"/>
</dbReference>